<dbReference type="EMBL" id="MN738923">
    <property type="protein sequence ID" value="QHT31508.1"/>
    <property type="molecule type" value="Genomic_DNA"/>
</dbReference>
<organism evidence="1">
    <name type="scientific">viral metagenome</name>
    <dbReference type="NCBI Taxonomy" id="1070528"/>
    <lineage>
        <taxon>unclassified sequences</taxon>
        <taxon>metagenomes</taxon>
        <taxon>organismal metagenomes</taxon>
    </lineage>
</organism>
<proteinExistence type="predicted"/>
<evidence type="ECO:0000313" key="1">
    <source>
        <dbReference type="EMBL" id="QHT31508.1"/>
    </source>
</evidence>
<accession>A0A6C0ER97</accession>
<reference evidence="1" key="1">
    <citation type="journal article" date="2020" name="Nature">
        <title>Giant virus diversity and host interactions through global metagenomics.</title>
        <authorList>
            <person name="Schulz F."/>
            <person name="Roux S."/>
            <person name="Paez-Espino D."/>
            <person name="Jungbluth S."/>
            <person name="Walsh D.A."/>
            <person name="Denef V.J."/>
            <person name="McMahon K.D."/>
            <person name="Konstantinidis K.T."/>
            <person name="Eloe-Fadrosh E.A."/>
            <person name="Kyrpides N.C."/>
            <person name="Woyke T."/>
        </authorList>
    </citation>
    <scope>NUCLEOTIDE SEQUENCE</scope>
    <source>
        <strain evidence="1">GVMAG-M-3300009155-2</strain>
    </source>
</reference>
<protein>
    <submittedName>
        <fullName evidence="1">Uncharacterized protein</fullName>
    </submittedName>
</protein>
<sequence length="250" mass="29958">MKLSFIKRINTTKNSIFYSLIKKNDEIIGFGRSHYSKDRFIKKITLDNNFDIIEDNNIILKGEDPRCFEYNNKIYVLDNYLNDMYLIDYDIIKYIKINISGKNISFINHNNTLYFIHYIKPFELYTFDIENGNITKIEVNDDKSNYNCEYRGGTPGYKLNDNEYYGYGHRTYIKDNILKHDIFKWIVYFDSNKLPRILHFDIEQPDNSKNICDPTSVIEINNKKYLITAETDDPWFCEQDYITNVYEINE</sequence>
<dbReference type="AlphaFoldDB" id="A0A6C0ER97"/>
<name>A0A6C0ER97_9ZZZZ</name>